<evidence type="ECO:0000313" key="1">
    <source>
        <dbReference type="EMBL" id="MBX66562.1"/>
    </source>
</evidence>
<dbReference type="AlphaFoldDB" id="A0A2P2QHS5"/>
<sequence length="31" mass="3665">MKKINENFMKASQAFQYGIGKHTHRKTIQKT</sequence>
<protein>
    <submittedName>
        <fullName evidence="1">Uncharacterized protein</fullName>
    </submittedName>
</protein>
<name>A0A2P2QHS5_RHIMU</name>
<accession>A0A2P2QHS5</accession>
<organism evidence="1">
    <name type="scientific">Rhizophora mucronata</name>
    <name type="common">Asiatic mangrove</name>
    <dbReference type="NCBI Taxonomy" id="61149"/>
    <lineage>
        <taxon>Eukaryota</taxon>
        <taxon>Viridiplantae</taxon>
        <taxon>Streptophyta</taxon>
        <taxon>Embryophyta</taxon>
        <taxon>Tracheophyta</taxon>
        <taxon>Spermatophyta</taxon>
        <taxon>Magnoliopsida</taxon>
        <taxon>eudicotyledons</taxon>
        <taxon>Gunneridae</taxon>
        <taxon>Pentapetalae</taxon>
        <taxon>rosids</taxon>
        <taxon>fabids</taxon>
        <taxon>Malpighiales</taxon>
        <taxon>Rhizophoraceae</taxon>
        <taxon>Rhizophora</taxon>
    </lineage>
</organism>
<proteinExistence type="predicted"/>
<reference evidence="1" key="1">
    <citation type="submission" date="2018-02" db="EMBL/GenBank/DDBJ databases">
        <title>Rhizophora mucronata_Transcriptome.</title>
        <authorList>
            <person name="Meera S.P."/>
            <person name="Sreeshan A."/>
            <person name="Augustine A."/>
        </authorList>
    </citation>
    <scope>NUCLEOTIDE SEQUENCE</scope>
    <source>
        <tissue evidence="1">Leaf</tissue>
    </source>
</reference>
<dbReference type="EMBL" id="GGEC01086078">
    <property type="protein sequence ID" value="MBX66562.1"/>
    <property type="molecule type" value="Transcribed_RNA"/>
</dbReference>